<feature type="compositionally biased region" description="Basic and acidic residues" evidence="4">
    <location>
        <begin position="289"/>
        <end position="301"/>
    </location>
</feature>
<feature type="compositionally biased region" description="Basic and acidic residues" evidence="4">
    <location>
        <begin position="129"/>
        <end position="148"/>
    </location>
</feature>
<feature type="compositionally biased region" description="Basic residues" evidence="4">
    <location>
        <begin position="302"/>
        <end position="313"/>
    </location>
</feature>
<keyword evidence="1" id="KW-0547">Nucleotide-binding</keyword>
<organism evidence="8">
    <name type="scientific">Gongylonema pulchrum</name>
    <dbReference type="NCBI Taxonomy" id="637853"/>
    <lineage>
        <taxon>Eukaryota</taxon>
        <taxon>Metazoa</taxon>
        <taxon>Ecdysozoa</taxon>
        <taxon>Nematoda</taxon>
        <taxon>Chromadorea</taxon>
        <taxon>Rhabditida</taxon>
        <taxon>Spirurina</taxon>
        <taxon>Spiruromorpha</taxon>
        <taxon>Spiruroidea</taxon>
        <taxon>Gongylonematidae</taxon>
        <taxon>Gongylonema</taxon>
    </lineage>
</organism>
<feature type="domain" description="Chromo" evidence="5">
    <location>
        <begin position="256"/>
        <end position="320"/>
    </location>
</feature>
<dbReference type="GO" id="GO:0000785">
    <property type="term" value="C:chromatin"/>
    <property type="evidence" value="ECO:0007669"/>
    <property type="project" value="TreeGrafter"/>
</dbReference>
<dbReference type="InterPro" id="IPR000953">
    <property type="entry name" value="Chromo/chromo_shadow_dom"/>
</dbReference>
<feature type="compositionally biased region" description="Basic residues" evidence="4">
    <location>
        <begin position="186"/>
        <end position="196"/>
    </location>
</feature>
<dbReference type="GO" id="GO:0005634">
    <property type="term" value="C:nucleus"/>
    <property type="evidence" value="ECO:0007669"/>
    <property type="project" value="TreeGrafter"/>
</dbReference>
<dbReference type="Pfam" id="PF00385">
    <property type="entry name" value="Chromo"/>
    <property type="match status" value="1"/>
</dbReference>
<evidence type="ECO:0000259" key="5">
    <source>
        <dbReference type="PROSITE" id="PS50013"/>
    </source>
</evidence>
<dbReference type="GO" id="GO:0003682">
    <property type="term" value="F:chromatin binding"/>
    <property type="evidence" value="ECO:0007669"/>
    <property type="project" value="TreeGrafter"/>
</dbReference>
<dbReference type="EMBL" id="UYRT01036175">
    <property type="protein sequence ID" value="VDK81509.1"/>
    <property type="molecule type" value="Genomic_DNA"/>
</dbReference>
<keyword evidence="2" id="KW-0067">ATP-binding</keyword>
<dbReference type="PROSITE" id="PS50013">
    <property type="entry name" value="CHROMO_2"/>
    <property type="match status" value="1"/>
</dbReference>
<proteinExistence type="predicted"/>
<feature type="compositionally biased region" description="Basic and acidic residues" evidence="4">
    <location>
        <begin position="46"/>
        <end position="74"/>
    </location>
</feature>
<dbReference type="GO" id="GO:0042393">
    <property type="term" value="F:histone binding"/>
    <property type="evidence" value="ECO:0007669"/>
    <property type="project" value="TreeGrafter"/>
</dbReference>
<reference evidence="6 7" key="2">
    <citation type="submission" date="2018-11" db="EMBL/GenBank/DDBJ databases">
        <authorList>
            <consortium name="Pathogen Informatics"/>
        </authorList>
    </citation>
    <scope>NUCLEOTIDE SEQUENCE [LARGE SCALE GENOMIC DNA]</scope>
</reference>
<reference evidence="8" key="1">
    <citation type="submission" date="2016-06" db="UniProtKB">
        <authorList>
            <consortium name="WormBaseParasite"/>
        </authorList>
    </citation>
    <scope>IDENTIFICATION</scope>
</reference>
<keyword evidence="7" id="KW-1185">Reference proteome</keyword>
<feature type="compositionally biased region" description="Acidic residues" evidence="4">
    <location>
        <begin position="169"/>
        <end position="180"/>
    </location>
</feature>
<evidence type="ECO:0000256" key="4">
    <source>
        <dbReference type="SAM" id="MobiDB-lite"/>
    </source>
</evidence>
<dbReference type="SMART" id="SM00298">
    <property type="entry name" value="CHROMO"/>
    <property type="match status" value="1"/>
</dbReference>
<dbReference type="AlphaFoldDB" id="A0A183DMY2"/>
<evidence type="ECO:0000313" key="7">
    <source>
        <dbReference type="Proteomes" id="UP000271098"/>
    </source>
</evidence>
<accession>A0A183DMY2</accession>
<dbReference type="OrthoDB" id="5908082at2759"/>
<dbReference type="Gene3D" id="2.40.50.40">
    <property type="match status" value="1"/>
</dbReference>
<dbReference type="PANTHER" id="PTHR45623">
    <property type="entry name" value="CHROMODOMAIN-HELICASE-DNA-BINDING PROTEIN 3-RELATED-RELATED"/>
    <property type="match status" value="1"/>
</dbReference>
<feature type="compositionally biased region" description="Basic residues" evidence="4">
    <location>
        <begin position="149"/>
        <end position="164"/>
    </location>
</feature>
<dbReference type="InterPro" id="IPR016197">
    <property type="entry name" value="Chromo-like_dom_sf"/>
</dbReference>
<keyword evidence="3" id="KW-0539">Nucleus</keyword>
<dbReference type="InterPro" id="IPR023780">
    <property type="entry name" value="Chromo_domain"/>
</dbReference>
<dbReference type="GO" id="GO:0003677">
    <property type="term" value="F:DNA binding"/>
    <property type="evidence" value="ECO:0007669"/>
    <property type="project" value="TreeGrafter"/>
</dbReference>
<protein>
    <submittedName>
        <fullName evidence="8">Chromo domain-containing protein</fullName>
    </submittedName>
</protein>
<name>A0A183DMY2_9BILA</name>
<evidence type="ECO:0000256" key="1">
    <source>
        <dbReference type="ARBA" id="ARBA00022741"/>
    </source>
</evidence>
<dbReference type="SUPFAM" id="SSF54160">
    <property type="entry name" value="Chromo domain-like"/>
    <property type="match status" value="1"/>
</dbReference>
<evidence type="ECO:0000313" key="6">
    <source>
        <dbReference type="EMBL" id="VDK81509.1"/>
    </source>
</evidence>
<evidence type="ECO:0000256" key="3">
    <source>
        <dbReference type="ARBA" id="ARBA00023242"/>
    </source>
</evidence>
<dbReference type="Proteomes" id="UP000271098">
    <property type="component" value="Unassembled WGS sequence"/>
</dbReference>
<evidence type="ECO:0000313" key="8">
    <source>
        <dbReference type="WBParaSite" id="GPUH_0001008501-mRNA-1"/>
    </source>
</evidence>
<dbReference type="GO" id="GO:0005524">
    <property type="term" value="F:ATP binding"/>
    <property type="evidence" value="ECO:0007669"/>
    <property type="project" value="UniProtKB-KW"/>
</dbReference>
<gene>
    <name evidence="6" type="ORF">GPUH_LOCUS10072</name>
</gene>
<evidence type="ECO:0000256" key="2">
    <source>
        <dbReference type="ARBA" id="ARBA00022840"/>
    </source>
</evidence>
<feature type="region of interest" description="Disordered" evidence="4">
    <location>
        <begin position="101"/>
        <end position="223"/>
    </location>
</feature>
<dbReference type="GO" id="GO:0016887">
    <property type="term" value="F:ATP hydrolysis activity"/>
    <property type="evidence" value="ECO:0007669"/>
    <property type="project" value="TreeGrafter"/>
</dbReference>
<sequence>MCSTSEQRTEKVSAVDVSVEDSFKTGNDPPARLFGGKLVAEEVDDDSRFAERPEADVKPTREELRLSESRKSASETEPEILQNYGKNVEEKVCKMELCEDEIKRENADEEERTELSTEATTAAQESTAEEEKLEKEESSDKPAKEATPKRRKGRRQKRGPSKKKKIEEVETGPEVDDEEFIPEKVRKSRRRTLRRRRNEDSSDTPVEYVEKRRSGRTANAEKKSYDLQAKWDEMDEEIGEDEKSFKGKKIEEQSEFIIEKIMGVKKNTDGPDTYFVKYKNKAYIHCEWKSQEELEEGDKRAASKLKRFHQRRAHNSEQDDEEQFNS</sequence>
<feature type="compositionally biased region" description="Low complexity" evidence="4">
    <location>
        <begin position="116"/>
        <end position="126"/>
    </location>
</feature>
<feature type="region of interest" description="Disordered" evidence="4">
    <location>
        <begin position="289"/>
        <end position="326"/>
    </location>
</feature>
<dbReference type="GO" id="GO:0140658">
    <property type="term" value="F:ATP-dependent chromatin remodeler activity"/>
    <property type="evidence" value="ECO:0007669"/>
    <property type="project" value="TreeGrafter"/>
</dbReference>
<feature type="region of interest" description="Disordered" evidence="4">
    <location>
        <begin position="1"/>
        <end position="88"/>
    </location>
</feature>
<dbReference type="WBParaSite" id="GPUH_0001008501-mRNA-1">
    <property type="protein sequence ID" value="GPUH_0001008501-mRNA-1"/>
    <property type="gene ID" value="GPUH_0001008501"/>
</dbReference>